<comment type="caution">
    <text evidence="2">The sequence shown here is derived from an EMBL/GenBank/DDBJ whole genome shotgun (WGS) entry which is preliminary data.</text>
</comment>
<proteinExistence type="predicted"/>
<evidence type="ECO:0000256" key="1">
    <source>
        <dbReference type="SAM" id="MobiDB-lite"/>
    </source>
</evidence>
<dbReference type="EMBL" id="BAABIV010000015">
    <property type="protein sequence ID" value="GAA4994098.1"/>
    <property type="molecule type" value="Genomic_DNA"/>
</dbReference>
<feature type="compositionally biased region" description="Low complexity" evidence="1">
    <location>
        <begin position="85"/>
        <end position="98"/>
    </location>
</feature>
<gene>
    <name evidence="2" type="ORF">GCM10023257_39150</name>
</gene>
<organism evidence="2 3">
    <name type="scientific">Streptomyces hyderabadensis</name>
    <dbReference type="NCBI Taxonomy" id="598549"/>
    <lineage>
        <taxon>Bacteria</taxon>
        <taxon>Bacillati</taxon>
        <taxon>Actinomycetota</taxon>
        <taxon>Actinomycetes</taxon>
        <taxon>Kitasatosporales</taxon>
        <taxon>Streptomycetaceae</taxon>
        <taxon>Streptomyces</taxon>
    </lineage>
</organism>
<protein>
    <submittedName>
        <fullName evidence="2">Uncharacterized protein</fullName>
    </submittedName>
</protein>
<accession>A0ABP9IBL2</accession>
<sequence length="147" mass="14798">MLAVSKAPVPYEALPPESGSSTATDTSAPSGTVTDAMAAASRASSSTTGSAGSTVSTAASPPEGAEDDDDTAPSAPGRAWPCQYTAPVAVAPTTANATRADHTGVRRRGARRARRALEDAMAAIVHAVAVRAVGRRLNPGQMSLRGR</sequence>
<name>A0ABP9IBL2_9ACTN</name>
<feature type="region of interest" description="Disordered" evidence="1">
    <location>
        <begin position="1"/>
        <end position="111"/>
    </location>
</feature>
<evidence type="ECO:0000313" key="2">
    <source>
        <dbReference type="EMBL" id="GAA4994098.1"/>
    </source>
</evidence>
<reference evidence="3" key="1">
    <citation type="journal article" date="2019" name="Int. J. Syst. Evol. Microbiol.">
        <title>The Global Catalogue of Microorganisms (GCM) 10K type strain sequencing project: providing services to taxonomists for standard genome sequencing and annotation.</title>
        <authorList>
            <consortium name="The Broad Institute Genomics Platform"/>
            <consortium name="The Broad Institute Genome Sequencing Center for Infectious Disease"/>
            <person name="Wu L."/>
            <person name="Ma J."/>
        </authorList>
    </citation>
    <scope>NUCLEOTIDE SEQUENCE [LARGE SCALE GENOMIC DNA]</scope>
    <source>
        <strain evidence="3">JCM 17657</strain>
    </source>
</reference>
<feature type="compositionally biased region" description="Low complexity" evidence="1">
    <location>
        <begin position="32"/>
        <end position="60"/>
    </location>
</feature>
<keyword evidence="3" id="KW-1185">Reference proteome</keyword>
<dbReference type="Proteomes" id="UP001500610">
    <property type="component" value="Unassembled WGS sequence"/>
</dbReference>
<feature type="compositionally biased region" description="Polar residues" evidence="1">
    <location>
        <begin position="18"/>
        <end position="31"/>
    </location>
</feature>
<evidence type="ECO:0000313" key="3">
    <source>
        <dbReference type="Proteomes" id="UP001500610"/>
    </source>
</evidence>